<keyword evidence="1" id="KW-1185">Reference proteome</keyword>
<dbReference type="KEGG" id="lak:106174919"/>
<dbReference type="Proteomes" id="UP000085678">
    <property type="component" value="Unplaced"/>
</dbReference>
<dbReference type="AlphaFoldDB" id="A0A1S3JPT4"/>
<dbReference type="OrthoDB" id="10597873at2759"/>
<gene>
    <name evidence="2" type="primary">LOC106174919</name>
</gene>
<evidence type="ECO:0000313" key="1">
    <source>
        <dbReference type="Proteomes" id="UP000085678"/>
    </source>
</evidence>
<dbReference type="InParanoid" id="A0A1S3JPT4"/>
<sequence length="160" mass="18012">MFFLSQSHPTNQQFSLRREKRRGAVRMRMEKGVVADHITAASLLTAINSVEGVLNRFLEEGDIYFTKFSKPVKMRSCTLCLILLLCGTTLLVENATCDDTAMCCMKGLKQLRDVVLCPMPCCRGYIEHRGQSAALKSFTWCAVDKAYVKGGRNNSFLFLQ</sequence>
<dbReference type="GeneID" id="106174919"/>
<dbReference type="RefSeq" id="XP_013412146.1">
    <property type="nucleotide sequence ID" value="XM_013556692.2"/>
</dbReference>
<name>A0A1S3JPT4_LINAN</name>
<protein>
    <submittedName>
        <fullName evidence="2">Uncharacterized protein LOC106174919 isoform X1</fullName>
    </submittedName>
</protein>
<organism evidence="1 2">
    <name type="scientific">Lingula anatina</name>
    <name type="common">Brachiopod</name>
    <name type="synonym">Lingula unguis</name>
    <dbReference type="NCBI Taxonomy" id="7574"/>
    <lineage>
        <taxon>Eukaryota</taxon>
        <taxon>Metazoa</taxon>
        <taxon>Spiralia</taxon>
        <taxon>Lophotrochozoa</taxon>
        <taxon>Brachiopoda</taxon>
        <taxon>Linguliformea</taxon>
        <taxon>Lingulata</taxon>
        <taxon>Lingulida</taxon>
        <taxon>Linguloidea</taxon>
        <taxon>Lingulidae</taxon>
        <taxon>Lingula</taxon>
    </lineage>
</organism>
<evidence type="ECO:0000313" key="2">
    <source>
        <dbReference type="RefSeq" id="XP_013412146.1"/>
    </source>
</evidence>
<accession>A0A1S3JPT4</accession>
<proteinExistence type="predicted"/>
<reference evidence="2" key="1">
    <citation type="submission" date="2025-08" db="UniProtKB">
        <authorList>
            <consortium name="RefSeq"/>
        </authorList>
    </citation>
    <scope>IDENTIFICATION</scope>
    <source>
        <tissue evidence="2">Gonads</tissue>
    </source>
</reference>